<reference evidence="2" key="1">
    <citation type="journal article" date="2015" name="Nature">
        <title>Complex archaea that bridge the gap between prokaryotes and eukaryotes.</title>
        <authorList>
            <person name="Spang A."/>
            <person name="Saw J.H."/>
            <person name="Jorgensen S.L."/>
            <person name="Zaremba-Niedzwiedzka K."/>
            <person name="Martijn J."/>
            <person name="Lind A.E."/>
            <person name="van Eijk R."/>
            <person name="Schleper C."/>
            <person name="Guy L."/>
            <person name="Ettema T.J."/>
        </authorList>
    </citation>
    <scope>NUCLEOTIDE SEQUENCE</scope>
</reference>
<evidence type="ECO:0000256" key="1">
    <source>
        <dbReference type="SAM" id="Phobius"/>
    </source>
</evidence>
<dbReference type="EMBL" id="LAZR01032927">
    <property type="protein sequence ID" value="KKL49531.1"/>
    <property type="molecule type" value="Genomic_DNA"/>
</dbReference>
<gene>
    <name evidence="2" type="ORF">LCGC14_2314580</name>
</gene>
<name>A0A0F9D784_9ZZZZ</name>
<proteinExistence type="predicted"/>
<comment type="caution">
    <text evidence="2">The sequence shown here is derived from an EMBL/GenBank/DDBJ whole genome shotgun (WGS) entry which is preliminary data.</text>
</comment>
<keyword evidence="1" id="KW-0812">Transmembrane</keyword>
<keyword evidence="1" id="KW-1133">Transmembrane helix</keyword>
<feature type="transmembrane region" description="Helical" evidence="1">
    <location>
        <begin position="43"/>
        <end position="64"/>
    </location>
</feature>
<sequence>MSLIKKLLYLVSIPITFASLFISFYIAYEIITKGYNTFIEPNSIMITLEIIWVSIGILMFPLMIRDIIKKELE</sequence>
<accession>A0A0F9D784</accession>
<keyword evidence="1" id="KW-0472">Membrane</keyword>
<protein>
    <submittedName>
        <fullName evidence="2">Uncharacterized protein</fullName>
    </submittedName>
</protein>
<evidence type="ECO:0000313" key="2">
    <source>
        <dbReference type="EMBL" id="KKL49531.1"/>
    </source>
</evidence>
<feature type="transmembrane region" description="Helical" evidence="1">
    <location>
        <begin position="7"/>
        <end position="31"/>
    </location>
</feature>
<dbReference type="AlphaFoldDB" id="A0A0F9D784"/>
<organism evidence="2">
    <name type="scientific">marine sediment metagenome</name>
    <dbReference type="NCBI Taxonomy" id="412755"/>
    <lineage>
        <taxon>unclassified sequences</taxon>
        <taxon>metagenomes</taxon>
        <taxon>ecological metagenomes</taxon>
    </lineage>
</organism>